<dbReference type="HOGENOM" id="CLU_3311023_0_0_10"/>
<dbReference type="AlphaFoldDB" id="W8EX62"/>
<reference evidence="1 2" key="1">
    <citation type="submission" date="2014-01" db="EMBL/GenBank/DDBJ databases">
        <title>Complete genome sequence of ionizing-radiation resistance bacterium Hymenobacter swuensis DY53.</title>
        <authorList>
            <person name="Jung J.-H."/>
            <person name="Jeong S.-W."/>
            <person name="Joe M.-H."/>
            <person name="Cho y.-j."/>
            <person name="Kim M.-K."/>
            <person name="Lim S.-Y."/>
        </authorList>
    </citation>
    <scope>NUCLEOTIDE SEQUENCE [LARGE SCALE GENOMIC DNA]</scope>
    <source>
        <strain evidence="1 2">DY53</strain>
    </source>
</reference>
<evidence type="ECO:0000313" key="2">
    <source>
        <dbReference type="Proteomes" id="UP000019423"/>
    </source>
</evidence>
<dbReference type="Proteomes" id="UP000019423">
    <property type="component" value="Chromosome"/>
</dbReference>
<protein>
    <submittedName>
        <fullName evidence="1">Uncharacterized protein</fullName>
    </submittedName>
</protein>
<organism evidence="1 2">
    <name type="scientific">Hymenobacter swuensis DY53</name>
    <dbReference type="NCBI Taxonomy" id="1227739"/>
    <lineage>
        <taxon>Bacteria</taxon>
        <taxon>Pseudomonadati</taxon>
        <taxon>Bacteroidota</taxon>
        <taxon>Cytophagia</taxon>
        <taxon>Cytophagales</taxon>
        <taxon>Hymenobacteraceae</taxon>
        <taxon>Hymenobacter</taxon>
    </lineage>
</organism>
<dbReference type="PATRIC" id="fig|1227739.3.peg.1024"/>
<keyword evidence="2" id="KW-1185">Reference proteome</keyword>
<gene>
    <name evidence="1" type="ORF">Hsw_0772</name>
</gene>
<sequence length="39" mass="4486">MLALFDPLNYSRSTNKTRRVASLQLPRSLNHYVTKSPLP</sequence>
<evidence type="ECO:0000313" key="1">
    <source>
        <dbReference type="EMBL" id="AHJ96367.1"/>
    </source>
</evidence>
<name>W8EX62_9BACT</name>
<accession>W8EX62</accession>
<proteinExistence type="predicted"/>
<dbReference type="EMBL" id="CP007145">
    <property type="protein sequence ID" value="AHJ96367.1"/>
    <property type="molecule type" value="Genomic_DNA"/>
</dbReference>
<dbReference type="KEGG" id="hsw:Hsw_0772"/>